<dbReference type="RefSeq" id="WP_255035972.1">
    <property type="nucleotide sequence ID" value="NZ_RJUF01000007.1"/>
</dbReference>
<evidence type="ECO:0008006" key="4">
    <source>
        <dbReference type="Google" id="ProtNLM"/>
    </source>
</evidence>
<sequence length="283" mass="29639">MQKYVVLVLLFISIFSQAQVASELSPTSLILPRLSTSQQSTLPPQQAGNVVFNADEKKLAVHDGNQWNYISGLTASQSSMYTNHKLYSQNTTFVVPAGITKILVEIWGDGGNGQILSSIGADVRCSGGGGGQYVQAMVSVNPVETLNLVFDEFSNSLTRGNTTLVSARNAGSSVGGDQTPNYDVNLIMIVSGQNGKSAEFSFQQANAGVYRKIVKTGAGGGTYPTFANGGNSITMEFDVNSGSFIGSSLGNLFEITGKFPGGGAGCSYVNFNVGASGAVILHY</sequence>
<keyword evidence="3" id="KW-1185">Reference proteome</keyword>
<keyword evidence="1" id="KW-0732">Signal</keyword>
<dbReference type="Proteomes" id="UP001204144">
    <property type="component" value="Unassembled WGS sequence"/>
</dbReference>
<reference evidence="2 3" key="1">
    <citation type="submission" date="2018-11" db="EMBL/GenBank/DDBJ databases">
        <title>Novel bacteria species description.</title>
        <authorList>
            <person name="Han J.-H."/>
        </authorList>
    </citation>
    <scope>NUCLEOTIDE SEQUENCE [LARGE SCALE GENOMIC DNA]</scope>
    <source>
        <strain evidence="2 3">KCTC23259</strain>
    </source>
</reference>
<name>A0AAE3KRH2_9BACT</name>
<evidence type="ECO:0000313" key="2">
    <source>
        <dbReference type="EMBL" id="MCP9762217.1"/>
    </source>
</evidence>
<evidence type="ECO:0000256" key="1">
    <source>
        <dbReference type="SAM" id="SignalP"/>
    </source>
</evidence>
<organism evidence="2 3">
    <name type="scientific">Lacihabitans soyangensis</name>
    <dbReference type="NCBI Taxonomy" id="869394"/>
    <lineage>
        <taxon>Bacteria</taxon>
        <taxon>Pseudomonadati</taxon>
        <taxon>Bacteroidota</taxon>
        <taxon>Cytophagia</taxon>
        <taxon>Cytophagales</taxon>
        <taxon>Leadbetterellaceae</taxon>
        <taxon>Lacihabitans</taxon>
    </lineage>
</organism>
<proteinExistence type="predicted"/>
<dbReference type="EMBL" id="RJUF01000007">
    <property type="protein sequence ID" value="MCP9762217.1"/>
    <property type="molecule type" value="Genomic_DNA"/>
</dbReference>
<gene>
    <name evidence="2" type="ORF">EGI31_04565</name>
</gene>
<evidence type="ECO:0000313" key="3">
    <source>
        <dbReference type="Proteomes" id="UP001204144"/>
    </source>
</evidence>
<feature type="chain" id="PRO_5041989084" description="DUF4402 domain-containing protein" evidence="1">
    <location>
        <begin position="19"/>
        <end position="283"/>
    </location>
</feature>
<feature type="signal peptide" evidence="1">
    <location>
        <begin position="1"/>
        <end position="18"/>
    </location>
</feature>
<dbReference type="AlphaFoldDB" id="A0AAE3KRH2"/>
<comment type="caution">
    <text evidence="2">The sequence shown here is derived from an EMBL/GenBank/DDBJ whole genome shotgun (WGS) entry which is preliminary data.</text>
</comment>
<accession>A0AAE3KRH2</accession>
<protein>
    <recommendedName>
        <fullName evidence="4">DUF4402 domain-containing protein</fullName>
    </recommendedName>
</protein>